<dbReference type="InterPro" id="IPR016024">
    <property type="entry name" value="ARM-type_fold"/>
</dbReference>
<accession>A0A4W4GKQ5</accession>
<dbReference type="PANTHER" id="PTHR13022">
    <property type="entry name" value="EUKARYOTIC TRANSLATION INITIATION FACTOR 3 SUBUNIT 11"/>
    <property type="match status" value="1"/>
</dbReference>
<dbReference type="PANTHER" id="PTHR13022:SF0">
    <property type="entry name" value="EUKARYOTIC TRANSLATION INITIATION FACTOR 3 SUBUNIT K"/>
    <property type="match status" value="1"/>
</dbReference>
<evidence type="ECO:0000256" key="1">
    <source>
        <dbReference type="ARBA" id="ARBA00022490"/>
    </source>
</evidence>
<reference evidence="6" key="5">
    <citation type="submission" date="2025-09" db="UniProtKB">
        <authorList>
            <consortium name="Ensembl"/>
        </authorList>
    </citation>
    <scope>IDENTIFICATION</scope>
</reference>
<dbReference type="Gene3D" id="1.25.40.250">
    <property type="entry name" value="ARM repeat, domain 1"/>
    <property type="match status" value="1"/>
</dbReference>
<evidence type="ECO:0000256" key="2">
    <source>
        <dbReference type="ARBA" id="ARBA00022540"/>
    </source>
</evidence>
<dbReference type="Ensembl" id="ENSEEET00000037274.2">
    <property type="protein sequence ID" value="ENSEEEP00000036843.1"/>
    <property type="gene ID" value="ENSEEEG00000017493.2"/>
</dbReference>
<dbReference type="GO" id="GO:0016282">
    <property type="term" value="C:eukaryotic 43S preinitiation complex"/>
    <property type="evidence" value="ECO:0007669"/>
    <property type="project" value="UniProtKB-UniRule"/>
</dbReference>
<dbReference type="AlphaFoldDB" id="A0A4W4GKQ5"/>
<feature type="domain" description="CSN8/PSMD8/EIF3K" evidence="5">
    <location>
        <begin position="62"/>
        <end position="143"/>
    </location>
</feature>
<dbReference type="GO" id="GO:0001732">
    <property type="term" value="P:formation of cytoplasmic translation initiation complex"/>
    <property type="evidence" value="ECO:0007669"/>
    <property type="project" value="UniProtKB-UniRule"/>
</dbReference>
<dbReference type="SUPFAM" id="SSF48371">
    <property type="entry name" value="ARM repeat"/>
    <property type="match status" value="1"/>
</dbReference>
<dbReference type="FunFam" id="1.25.40.250:FF:000001">
    <property type="entry name" value="Eukaryotic translation initiation factor 3 subunit K"/>
    <property type="match status" value="1"/>
</dbReference>
<evidence type="ECO:0000313" key="7">
    <source>
        <dbReference type="Proteomes" id="UP000314983"/>
    </source>
</evidence>
<dbReference type="InterPro" id="IPR036388">
    <property type="entry name" value="WH-like_DNA-bd_sf"/>
</dbReference>
<reference evidence="7" key="1">
    <citation type="journal article" date="2014" name="Science">
        <title>Nonhuman genetics. Genomic basis for the convergent evolution of electric organs.</title>
        <authorList>
            <person name="Gallant J.R."/>
            <person name="Traeger L.L."/>
            <person name="Volkening J.D."/>
            <person name="Moffett H."/>
            <person name="Chen P.H."/>
            <person name="Novina C.D."/>
            <person name="Phillips G.N.Jr."/>
            <person name="Anand R."/>
            <person name="Wells G.B."/>
            <person name="Pinch M."/>
            <person name="Guth R."/>
            <person name="Unguez G.A."/>
            <person name="Albert J.S."/>
            <person name="Zakon H.H."/>
            <person name="Samanta M.P."/>
            <person name="Sussman M.R."/>
        </authorList>
    </citation>
    <scope>NUCLEOTIDE SEQUENCE [LARGE SCALE GENOMIC DNA]</scope>
</reference>
<reference evidence="7" key="2">
    <citation type="journal article" date="2017" name="Sci. Adv.">
        <title>A tail of two voltages: Proteomic comparison of the three electric organs of the electric eel.</title>
        <authorList>
            <person name="Traeger L.L."/>
            <person name="Sabat G."/>
            <person name="Barrett-Wilt G.A."/>
            <person name="Wells G.B."/>
            <person name="Sussman M.R."/>
        </authorList>
    </citation>
    <scope>NUCLEOTIDE SEQUENCE [LARGE SCALE GENOMIC DNA]</scope>
</reference>
<dbReference type="GO" id="GO:0005634">
    <property type="term" value="C:nucleus"/>
    <property type="evidence" value="ECO:0007669"/>
    <property type="project" value="UniProtKB-SubCell"/>
</dbReference>
<proteinExistence type="inferred from homology"/>
<evidence type="ECO:0000259" key="5">
    <source>
        <dbReference type="Pfam" id="PF10075"/>
    </source>
</evidence>
<keyword evidence="7" id="KW-1185">Reference proteome</keyword>
<evidence type="ECO:0000256" key="4">
    <source>
        <dbReference type="HAMAP-Rule" id="MF_03010"/>
    </source>
</evidence>
<dbReference type="GO" id="GO:0033290">
    <property type="term" value="C:eukaryotic 48S preinitiation complex"/>
    <property type="evidence" value="ECO:0007669"/>
    <property type="project" value="UniProtKB-UniRule"/>
</dbReference>
<keyword evidence="3 4" id="KW-0648">Protein biosynthesis</keyword>
<keyword evidence="2 4" id="KW-0396">Initiation factor</keyword>
<dbReference type="GO" id="GO:0003723">
    <property type="term" value="F:RNA binding"/>
    <property type="evidence" value="ECO:0007669"/>
    <property type="project" value="UniProtKB-UniRule"/>
</dbReference>
<dbReference type="GO" id="GO:0005852">
    <property type="term" value="C:eukaryotic translation initiation factor 3 complex"/>
    <property type="evidence" value="ECO:0007669"/>
    <property type="project" value="UniProtKB-UniRule"/>
</dbReference>
<reference evidence="6" key="3">
    <citation type="submission" date="2020-05" db="EMBL/GenBank/DDBJ databases">
        <title>Electrophorus electricus (electric eel) genome, fEleEle1, primary haplotype.</title>
        <authorList>
            <person name="Myers G."/>
            <person name="Meyer A."/>
            <person name="Fedrigo O."/>
            <person name="Formenti G."/>
            <person name="Rhie A."/>
            <person name="Tracey A."/>
            <person name="Sims Y."/>
            <person name="Jarvis E.D."/>
        </authorList>
    </citation>
    <scope>NUCLEOTIDE SEQUENCE [LARGE SCALE GENOMIC DNA]</scope>
</reference>
<organism evidence="6 7">
    <name type="scientific">Electrophorus electricus</name>
    <name type="common">Electric eel</name>
    <name type="synonym">Gymnotus electricus</name>
    <dbReference type="NCBI Taxonomy" id="8005"/>
    <lineage>
        <taxon>Eukaryota</taxon>
        <taxon>Metazoa</taxon>
        <taxon>Chordata</taxon>
        <taxon>Craniata</taxon>
        <taxon>Vertebrata</taxon>
        <taxon>Euteleostomi</taxon>
        <taxon>Actinopterygii</taxon>
        <taxon>Neopterygii</taxon>
        <taxon>Teleostei</taxon>
        <taxon>Ostariophysi</taxon>
        <taxon>Gymnotiformes</taxon>
        <taxon>Gymnotoidei</taxon>
        <taxon>Gymnotidae</taxon>
        <taxon>Electrophorus</taxon>
    </lineage>
</organism>
<keyword evidence="1 4" id="KW-0963">Cytoplasm</keyword>
<dbReference type="SUPFAM" id="SSF46785">
    <property type="entry name" value="Winged helix' DNA-binding domain"/>
    <property type="match status" value="1"/>
</dbReference>
<gene>
    <name evidence="4 6" type="primary">EIF3K</name>
    <name evidence="4" type="synonym">EIF3S12</name>
</gene>
<comment type="similarity">
    <text evidence="4">Belongs to the eIF-3 subunit K family.</text>
</comment>
<dbReference type="InterPro" id="IPR036390">
    <property type="entry name" value="WH_DNA-bd_sf"/>
</dbReference>
<comment type="subcellular location">
    <subcellularLocation>
        <location evidence="4">Nucleus</location>
    </subcellularLocation>
    <subcellularLocation>
        <location evidence="4">Cytoplasm</location>
    </subcellularLocation>
</comment>
<sequence length="193" mass="22657">MTMTFEQMRANVGKLLRGIDRYNPENLATLERYVETQARENAYDLEANLAVLKLYQFNPAYFQTSVTSQILLKALTNLPHTDFTLCKCMIDQPHQEERPIRQILYLGNLLETCHFQSFWTTLEENREFIDGITGFEDSVRKYTQVKVWMNKYGWVENEEGQIFIYNQEESVKPKNIVEKIDFESVSSIMATSQ</sequence>
<evidence type="ECO:0000313" key="6">
    <source>
        <dbReference type="Ensembl" id="ENSEEEP00000036843.1"/>
    </source>
</evidence>
<reference evidence="6" key="4">
    <citation type="submission" date="2025-08" db="UniProtKB">
        <authorList>
            <consortium name="Ensembl"/>
        </authorList>
    </citation>
    <scope>IDENTIFICATION</scope>
</reference>
<keyword evidence="4" id="KW-0539">Nucleus</keyword>
<dbReference type="Gene3D" id="1.10.10.10">
    <property type="entry name" value="Winged helix-like DNA-binding domain superfamily/Winged helix DNA-binding domain"/>
    <property type="match status" value="1"/>
</dbReference>
<dbReference type="HAMAP" id="MF_03010">
    <property type="entry name" value="eIF3k"/>
    <property type="match status" value="1"/>
</dbReference>
<comment type="subunit">
    <text evidence="4">Component of the eukaryotic translation initiation factor 3 (eIF-3) complex, which is composed of 13 subunits: EIF3A, EIF3B, EIF3C, EIF3D, EIF3E, EIF3F, EIF3G, EIF3H, EIF3I, EIF3J, EIF3K, EIF3L and EIF3M.</text>
</comment>
<comment type="function">
    <text evidence="4">Component of the eukaryotic translation initiation factor 3 (eIF-3) complex, which is involved in protein synthesis of a specialized repertoire of mRNAs and, together with other initiation factors, stimulates binding of mRNA and methionyl-tRNAi to the 40S ribosome. The eIF-3 complex specifically targets and initiates translation of a subset of mRNAs involved in cell proliferation.</text>
</comment>
<dbReference type="InterPro" id="IPR033464">
    <property type="entry name" value="CSN8_PSD8_EIF3K"/>
</dbReference>
<evidence type="ECO:0000256" key="3">
    <source>
        <dbReference type="ARBA" id="ARBA00022917"/>
    </source>
</evidence>
<dbReference type="InterPro" id="IPR016020">
    <property type="entry name" value="Transl_init_fac_sub12_N_euk"/>
</dbReference>
<dbReference type="InterPro" id="IPR009374">
    <property type="entry name" value="eIF3k"/>
</dbReference>
<dbReference type="GO" id="GO:0006446">
    <property type="term" value="P:regulation of translational initiation"/>
    <property type="evidence" value="ECO:0007669"/>
    <property type="project" value="InterPro"/>
</dbReference>
<protein>
    <recommendedName>
        <fullName evidence="4">Eukaryotic translation initiation factor 3 subunit K</fullName>
        <shortName evidence="4">eIF3k</shortName>
    </recommendedName>
    <alternativeName>
        <fullName evidence="4">Eukaryotic translation initiation factor 3 subunit 12</fullName>
    </alternativeName>
    <alternativeName>
        <fullName evidence="4">eIF-3 p25</fullName>
    </alternativeName>
</protein>
<dbReference type="Pfam" id="PF10075">
    <property type="entry name" value="CSN8_PSD8_EIF3K"/>
    <property type="match status" value="1"/>
</dbReference>
<dbReference type="GO" id="GO:0003743">
    <property type="term" value="F:translation initiation factor activity"/>
    <property type="evidence" value="ECO:0007669"/>
    <property type="project" value="UniProtKB-UniRule"/>
</dbReference>
<dbReference type="GO" id="GO:0043022">
    <property type="term" value="F:ribosome binding"/>
    <property type="evidence" value="ECO:0007669"/>
    <property type="project" value="InterPro"/>
</dbReference>
<name>A0A4W4GKQ5_ELEEL</name>
<dbReference type="GeneTree" id="ENSGT00390000009409"/>
<dbReference type="Proteomes" id="UP000314983">
    <property type="component" value="Chromosome 7"/>
</dbReference>